<feature type="domain" description="ATP-grasp" evidence="6">
    <location>
        <begin position="502"/>
        <end position="538"/>
    </location>
</feature>
<dbReference type="InterPro" id="IPR016102">
    <property type="entry name" value="Succinyl-CoA_synth-like"/>
</dbReference>
<dbReference type="Pfam" id="PF13380">
    <property type="entry name" value="CoA_binding_2"/>
    <property type="match status" value="1"/>
</dbReference>
<comment type="caution">
    <text evidence="7">The sequence shown here is derived from an EMBL/GenBank/DDBJ whole genome shotgun (WGS) entry which is preliminary data.</text>
</comment>
<dbReference type="GO" id="GO:0005524">
    <property type="term" value="F:ATP binding"/>
    <property type="evidence" value="ECO:0007669"/>
    <property type="project" value="UniProtKB-UniRule"/>
</dbReference>
<dbReference type="SUPFAM" id="SSF52210">
    <property type="entry name" value="Succinyl-CoA synthetase domains"/>
    <property type="match status" value="2"/>
</dbReference>
<dbReference type="PANTHER" id="PTHR43334:SF1">
    <property type="entry name" value="3-HYDROXYPROPIONATE--COA LIGASE [ADP-FORMING]"/>
    <property type="match status" value="1"/>
</dbReference>
<dbReference type="InterPro" id="IPR011761">
    <property type="entry name" value="ATP-grasp"/>
</dbReference>
<comment type="similarity">
    <text evidence="4">In the N-terminal section; belongs to the acetate CoA ligase alpha subunit family.</text>
</comment>
<dbReference type="Gene3D" id="3.30.1490.20">
    <property type="entry name" value="ATP-grasp fold, A domain"/>
    <property type="match status" value="1"/>
</dbReference>
<dbReference type="SUPFAM" id="SSF56059">
    <property type="entry name" value="Glutathione synthetase ATP-binding domain-like"/>
    <property type="match status" value="1"/>
</dbReference>
<dbReference type="AlphaFoldDB" id="A0A8J7RKY4"/>
<evidence type="ECO:0000259" key="6">
    <source>
        <dbReference type="PROSITE" id="PS50975"/>
    </source>
</evidence>
<dbReference type="InterPro" id="IPR032875">
    <property type="entry name" value="Succ_CoA_lig_flav_dom"/>
</dbReference>
<keyword evidence="1 7" id="KW-0436">Ligase</keyword>
<dbReference type="Pfam" id="PF13607">
    <property type="entry name" value="Succ_CoA_lig"/>
    <property type="match status" value="1"/>
</dbReference>
<evidence type="ECO:0000256" key="1">
    <source>
        <dbReference type="ARBA" id="ARBA00022598"/>
    </source>
</evidence>
<dbReference type="PANTHER" id="PTHR43334">
    <property type="entry name" value="ACETATE--COA LIGASE [ADP-FORMING]"/>
    <property type="match status" value="1"/>
</dbReference>
<keyword evidence="2 5" id="KW-0547">Nucleotide-binding</keyword>
<dbReference type="Pfam" id="PF13549">
    <property type="entry name" value="ATP-grasp_5"/>
    <property type="match status" value="1"/>
</dbReference>
<sequence length="713" mass="77084">MSKTYADRAKGLETMFHPQSIAVAGANNVIGTVPGDIFRNLLKTEFQGMLYPVSPGQKHIASVRSWKYLIDIEDPVDVAVIVFPSAVAHMALEQCGQKGIKNVIIITAGYREIGGKGSEREQQLLDIAEKYDINFIGPNCLGIINTDPEVMMNASFARQMPDEGRIAFLSQSGALCTAVLDYARAKHIGFSKFVSLGNKAQMSEIEFLHYLKDDPKTDVVLLYLEDITDGPALMDAAREVIAARKPVLAIKSGRTELGASAALSHTGSLAGSDGICDAAFRQAGIIRCNDIEEMFNKAIAFAYQPLPEGNRVAIVTNAGGPGVLVTDAAVSDGLDVPGFTEKTAALLKKKLPATANTKNPVDVIGDARADRYNVAISAVLEDENVDGVFVILTPQSMTEIESIAEEICVVADKYGKPIYTSFMGESDVAEGIDILQRNHIPHYILAESMSGAFAAAWNFRKAGDAKQEPPAAFKDVDREKAHRILDKAAAGGRGMLPEHEAVKVLEAYGLPQYQSEVAKTPDEAAEAAGRIGFPVVLKIISEDIVHKSDVDGVVLNLSSGEEVREAAENMLQKIKKQQPEAGIEGFFIRKMIPKGEETILGIKRDRTFGPVVMFGYGGIFVEIFKDVAFGITPVDPKTVDRMMSELRAAPLLKGARGRKPRDTASVREAIQRLSQLAEECPQIRELDINPLLVLDEGQGSFAADARIVLQDGG</sequence>
<dbReference type="InterPro" id="IPR036291">
    <property type="entry name" value="NAD(P)-bd_dom_sf"/>
</dbReference>
<dbReference type="GO" id="GO:0043758">
    <property type="term" value="F:acetate-CoA ligase (ADP-forming) activity"/>
    <property type="evidence" value="ECO:0007669"/>
    <property type="project" value="InterPro"/>
</dbReference>
<dbReference type="InterPro" id="IPR003781">
    <property type="entry name" value="CoA-bd"/>
</dbReference>
<reference evidence="7" key="1">
    <citation type="submission" date="2021-02" db="EMBL/GenBank/DDBJ databases">
        <title>Natronogracilivirga saccharolytica gen. nov. sp. nov. a new anaerobic, haloalkiliphilic carbohydrate-fermenting bacterium from soda lake and proposing of Cyclonatronumiaceae fam. nov. in the phylum Balneolaeota.</title>
        <authorList>
            <person name="Zhilina T.N."/>
            <person name="Sorokin D.Y."/>
            <person name="Zavarzina D.G."/>
            <person name="Toshchakov S.V."/>
            <person name="Kublanov I.V."/>
        </authorList>
    </citation>
    <scope>NUCLEOTIDE SEQUENCE</scope>
    <source>
        <strain evidence="7">Z-1702</strain>
    </source>
</reference>
<dbReference type="Gene3D" id="3.30.470.20">
    <property type="entry name" value="ATP-grasp fold, B domain"/>
    <property type="match status" value="1"/>
</dbReference>
<proteinExistence type="inferred from homology"/>
<evidence type="ECO:0000256" key="4">
    <source>
        <dbReference type="ARBA" id="ARBA00060888"/>
    </source>
</evidence>
<dbReference type="Gene3D" id="3.40.50.261">
    <property type="entry name" value="Succinyl-CoA synthetase domains"/>
    <property type="match status" value="2"/>
</dbReference>
<organism evidence="7 8">
    <name type="scientific">Natronogracilivirga saccharolytica</name>
    <dbReference type="NCBI Taxonomy" id="2812953"/>
    <lineage>
        <taxon>Bacteria</taxon>
        <taxon>Pseudomonadati</taxon>
        <taxon>Balneolota</taxon>
        <taxon>Balneolia</taxon>
        <taxon>Balneolales</taxon>
        <taxon>Cyclonatronaceae</taxon>
        <taxon>Natronogracilivirga</taxon>
    </lineage>
</organism>
<dbReference type="Proteomes" id="UP000673975">
    <property type="component" value="Unassembled WGS sequence"/>
</dbReference>
<evidence type="ECO:0000256" key="2">
    <source>
        <dbReference type="ARBA" id="ARBA00022741"/>
    </source>
</evidence>
<dbReference type="PROSITE" id="PS50975">
    <property type="entry name" value="ATP_GRASP"/>
    <property type="match status" value="1"/>
</dbReference>
<dbReference type="SMART" id="SM00881">
    <property type="entry name" value="CoA_binding"/>
    <property type="match status" value="1"/>
</dbReference>
<evidence type="ECO:0000313" key="7">
    <source>
        <dbReference type="EMBL" id="MBP3192735.1"/>
    </source>
</evidence>
<gene>
    <name evidence="7" type="ORF">NATSA_08675</name>
</gene>
<dbReference type="Pfam" id="PF19045">
    <property type="entry name" value="Ligase_CoA_2"/>
    <property type="match status" value="1"/>
</dbReference>
<evidence type="ECO:0000313" key="8">
    <source>
        <dbReference type="Proteomes" id="UP000673975"/>
    </source>
</evidence>
<dbReference type="InterPro" id="IPR013815">
    <property type="entry name" value="ATP_grasp_subdomain_1"/>
</dbReference>
<keyword evidence="8" id="KW-1185">Reference proteome</keyword>
<name>A0A8J7RKY4_9BACT</name>
<accession>A0A8J7RKY4</accession>
<keyword evidence="3 5" id="KW-0067">ATP-binding</keyword>
<dbReference type="SUPFAM" id="SSF51735">
    <property type="entry name" value="NAD(P)-binding Rossmann-fold domains"/>
    <property type="match status" value="1"/>
</dbReference>
<dbReference type="FunFam" id="3.30.1490.20:FF:000020">
    <property type="entry name" value="Protein lysine acetyltransferase"/>
    <property type="match status" value="1"/>
</dbReference>
<dbReference type="GO" id="GO:0046872">
    <property type="term" value="F:metal ion binding"/>
    <property type="evidence" value="ECO:0007669"/>
    <property type="project" value="InterPro"/>
</dbReference>
<protein>
    <submittedName>
        <fullName evidence="7">Acetate--CoA ligase family protein</fullName>
    </submittedName>
</protein>
<dbReference type="Gene3D" id="3.40.50.720">
    <property type="entry name" value="NAD(P)-binding Rossmann-like Domain"/>
    <property type="match status" value="1"/>
</dbReference>
<evidence type="ECO:0000256" key="5">
    <source>
        <dbReference type="PROSITE-ProRule" id="PRU00409"/>
    </source>
</evidence>
<evidence type="ECO:0000256" key="3">
    <source>
        <dbReference type="ARBA" id="ARBA00022840"/>
    </source>
</evidence>
<dbReference type="InterPro" id="IPR043938">
    <property type="entry name" value="Ligase_CoA_dom"/>
</dbReference>
<dbReference type="EMBL" id="JAFIDN010000006">
    <property type="protein sequence ID" value="MBP3192735.1"/>
    <property type="molecule type" value="Genomic_DNA"/>
</dbReference>
<dbReference type="RefSeq" id="WP_210511729.1">
    <property type="nucleotide sequence ID" value="NZ_JAFIDN010000006.1"/>
</dbReference>
<dbReference type="InterPro" id="IPR051538">
    <property type="entry name" value="Acyl-CoA_Synth/Transferase"/>
</dbReference>